<evidence type="ECO:0008006" key="4">
    <source>
        <dbReference type="Google" id="ProtNLM"/>
    </source>
</evidence>
<evidence type="ECO:0000313" key="2">
    <source>
        <dbReference type="EMBL" id="MFD2164453.1"/>
    </source>
</evidence>
<keyword evidence="1" id="KW-0732">Signal</keyword>
<feature type="signal peptide" evidence="1">
    <location>
        <begin position="1"/>
        <end position="20"/>
    </location>
</feature>
<dbReference type="RefSeq" id="WP_255901885.1">
    <property type="nucleotide sequence ID" value="NZ_JAFMZO010000002.1"/>
</dbReference>
<protein>
    <recommendedName>
        <fullName evidence="4">Outer membrane protein beta-barrel domain-containing protein</fullName>
    </recommendedName>
</protein>
<sequence>MLKKLLTFSAFILLVYSAKSQSLSWHVTAQAGTAKYQFENFQGAFLAGFQNPQGQQFSFGPVIKGYEFNAGFKNIMGGRIYSQAKIYKGISMYLQCDVFGGSGSTSLYASRSPMRLETGAGVIYTVYNRVGLSAGYNLGELNPISGVRRNTPAIKLIYLMPFSDSGW</sequence>
<feature type="chain" id="PRO_5046912589" description="Outer membrane protein beta-barrel domain-containing protein" evidence="1">
    <location>
        <begin position="21"/>
        <end position="167"/>
    </location>
</feature>
<dbReference type="EMBL" id="JBHUHZ010000004">
    <property type="protein sequence ID" value="MFD2164453.1"/>
    <property type="molecule type" value="Genomic_DNA"/>
</dbReference>
<accession>A0ABW4ZQQ0</accession>
<keyword evidence="3" id="KW-1185">Reference proteome</keyword>
<reference evidence="3" key="1">
    <citation type="journal article" date="2019" name="Int. J. Syst. Evol. Microbiol.">
        <title>The Global Catalogue of Microorganisms (GCM) 10K type strain sequencing project: providing services to taxonomists for standard genome sequencing and annotation.</title>
        <authorList>
            <consortium name="The Broad Institute Genomics Platform"/>
            <consortium name="The Broad Institute Genome Sequencing Center for Infectious Disease"/>
            <person name="Wu L."/>
            <person name="Ma J."/>
        </authorList>
    </citation>
    <scope>NUCLEOTIDE SEQUENCE [LARGE SCALE GENOMIC DNA]</scope>
    <source>
        <strain evidence="3">KCTC 42217</strain>
    </source>
</reference>
<evidence type="ECO:0000313" key="3">
    <source>
        <dbReference type="Proteomes" id="UP001597387"/>
    </source>
</evidence>
<gene>
    <name evidence="2" type="ORF">ACFSJU_18760</name>
</gene>
<dbReference type="Proteomes" id="UP001597387">
    <property type="component" value="Unassembled WGS sequence"/>
</dbReference>
<organism evidence="2 3">
    <name type="scientific">Paradesertivirga mongoliensis</name>
    <dbReference type="NCBI Taxonomy" id="2100740"/>
    <lineage>
        <taxon>Bacteria</taxon>
        <taxon>Pseudomonadati</taxon>
        <taxon>Bacteroidota</taxon>
        <taxon>Sphingobacteriia</taxon>
        <taxon>Sphingobacteriales</taxon>
        <taxon>Sphingobacteriaceae</taxon>
        <taxon>Paradesertivirga</taxon>
    </lineage>
</organism>
<evidence type="ECO:0000256" key="1">
    <source>
        <dbReference type="SAM" id="SignalP"/>
    </source>
</evidence>
<name>A0ABW4ZQQ0_9SPHI</name>
<comment type="caution">
    <text evidence="2">The sequence shown here is derived from an EMBL/GenBank/DDBJ whole genome shotgun (WGS) entry which is preliminary data.</text>
</comment>
<proteinExistence type="predicted"/>